<dbReference type="EMBL" id="LXQA011347747">
    <property type="protein sequence ID" value="MCI94117.1"/>
    <property type="molecule type" value="Genomic_DNA"/>
</dbReference>
<reference evidence="2 3" key="1">
    <citation type="journal article" date="2018" name="Front. Plant Sci.">
        <title>Red Clover (Trifolium pratense) and Zigzag Clover (T. medium) - A Picture of Genomic Similarities and Differences.</title>
        <authorList>
            <person name="Dluhosova J."/>
            <person name="Istvanek J."/>
            <person name="Nedelnik J."/>
            <person name="Repkova J."/>
        </authorList>
    </citation>
    <scope>NUCLEOTIDE SEQUENCE [LARGE SCALE GENOMIC DNA]</scope>
    <source>
        <strain evidence="3">cv. 10/8</strain>
        <tissue evidence="2">Leaf</tissue>
    </source>
</reference>
<evidence type="ECO:0000256" key="1">
    <source>
        <dbReference type="SAM" id="Phobius"/>
    </source>
</evidence>
<sequence>MNRALFAVHCYLSWGFVSPYIMALVHVAAALQFRYKGYSVEEMDYTSG</sequence>
<dbReference type="AlphaFoldDB" id="A0A392W1G4"/>
<proteinExistence type="predicted"/>
<feature type="transmembrane region" description="Helical" evidence="1">
    <location>
        <begin position="12"/>
        <end position="33"/>
    </location>
</feature>
<keyword evidence="1" id="KW-0472">Membrane</keyword>
<evidence type="ECO:0000313" key="2">
    <source>
        <dbReference type="EMBL" id="MCI94117.1"/>
    </source>
</evidence>
<keyword evidence="3" id="KW-1185">Reference proteome</keyword>
<feature type="non-terminal residue" evidence="2">
    <location>
        <position position="48"/>
    </location>
</feature>
<keyword evidence="1" id="KW-1133">Transmembrane helix</keyword>
<protein>
    <submittedName>
        <fullName evidence="2">Uncharacterized protein</fullName>
    </submittedName>
</protein>
<organism evidence="2 3">
    <name type="scientific">Trifolium medium</name>
    <dbReference type="NCBI Taxonomy" id="97028"/>
    <lineage>
        <taxon>Eukaryota</taxon>
        <taxon>Viridiplantae</taxon>
        <taxon>Streptophyta</taxon>
        <taxon>Embryophyta</taxon>
        <taxon>Tracheophyta</taxon>
        <taxon>Spermatophyta</taxon>
        <taxon>Magnoliopsida</taxon>
        <taxon>eudicotyledons</taxon>
        <taxon>Gunneridae</taxon>
        <taxon>Pentapetalae</taxon>
        <taxon>rosids</taxon>
        <taxon>fabids</taxon>
        <taxon>Fabales</taxon>
        <taxon>Fabaceae</taxon>
        <taxon>Papilionoideae</taxon>
        <taxon>50 kb inversion clade</taxon>
        <taxon>NPAAA clade</taxon>
        <taxon>Hologalegina</taxon>
        <taxon>IRL clade</taxon>
        <taxon>Trifolieae</taxon>
        <taxon>Trifolium</taxon>
    </lineage>
</organism>
<evidence type="ECO:0000313" key="3">
    <source>
        <dbReference type="Proteomes" id="UP000265520"/>
    </source>
</evidence>
<dbReference type="Proteomes" id="UP000265520">
    <property type="component" value="Unassembled WGS sequence"/>
</dbReference>
<keyword evidence="1" id="KW-0812">Transmembrane</keyword>
<accession>A0A392W1G4</accession>
<comment type="caution">
    <text evidence="2">The sequence shown here is derived from an EMBL/GenBank/DDBJ whole genome shotgun (WGS) entry which is preliminary data.</text>
</comment>
<name>A0A392W1G4_9FABA</name>